<dbReference type="Pfam" id="PF03105">
    <property type="entry name" value="SPX"/>
    <property type="match status" value="1"/>
</dbReference>
<dbReference type="EMBL" id="CAJVPV010028904">
    <property type="protein sequence ID" value="CAG8737485.1"/>
    <property type="molecule type" value="Genomic_DNA"/>
</dbReference>
<dbReference type="InterPro" id="IPR004331">
    <property type="entry name" value="SPX_dom"/>
</dbReference>
<evidence type="ECO:0000313" key="3">
    <source>
        <dbReference type="Proteomes" id="UP000789342"/>
    </source>
</evidence>
<feature type="non-terminal residue" evidence="2">
    <location>
        <position position="193"/>
    </location>
</feature>
<evidence type="ECO:0000259" key="1">
    <source>
        <dbReference type="PROSITE" id="PS51382"/>
    </source>
</evidence>
<accession>A0A9N9IHM5</accession>
<sequence length="193" mass="22098">MKFSKVLKAECVPEWKRKYIDYKGLKKLLSSVEKERITRIIQEYKSSDSPRSKSQKDDIHTRPISEIPIAGGCCGETGDISANINLRRPPQSHEISRRNNITYSLPLLTTKLENSSVEGNWLPSNKSPGMRNVPERNNSLLNKLSLRISLATNENARSRIVSIDTLMDQMDEEEKKFFIALQNEIKKISEFCD</sequence>
<feature type="domain" description="SPX" evidence="1">
    <location>
        <begin position="1"/>
        <end position="193"/>
    </location>
</feature>
<organism evidence="2 3">
    <name type="scientific">Acaulospora morrowiae</name>
    <dbReference type="NCBI Taxonomy" id="94023"/>
    <lineage>
        <taxon>Eukaryota</taxon>
        <taxon>Fungi</taxon>
        <taxon>Fungi incertae sedis</taxon>
        <taxon>Mucoromycota</taxon>
        <taxon>Glomeromycotina</taxon>
        <taxon>Glomeromycetes</taxon>
        <taxon>Diversisporales</taxon>
        <taxon>Acaulosporaceae</taxon>
        <taxon>Acaulospora</taxon>
    </lineage>
</organism>
<protein>
    <submittedName>
        <fullName evidence="2">15298_t:CDS:1</fullName>
    </submittedName>
</protein>
<dbReference type="OrthoDB" id="9970435at2759"/>
<gene>
    <name evidence="2" type="ORF">AMORRO_LOCUS14481</name>
</gene>
<dbReference type="AlphaFoldDB" id="A0A9N9IHM5"/>
<evidence type="ECO:0000313" key="2">
    <source>
        <dbReference type="EMBL" id="CAG8737485.1"/>
    </source>
</evidence>
<comment type="caution">
    <text evidence="2">The sequence shown here is derived from an EMBL/GenBank/DDBJ whole genome shotgun (WGS) entry which is preliminary data.</text>
</comment>
<reference evidence="2" key="1">
    <citation type="submission" date="2021-06" db="EMBL/GenBank/DDBJ databases">
        <authorList>
            <person name="Kallberg Y."/>
            <person name="Tangrot J."/>
            <person name="Rosling A."/>
        </authorList>
    </citation>
    <scope>NUCLEOTIDE SEQUENCE</scope>
    <source>
        <strain evidence="2">CL551</strain>
    </source>
</reference>
<proteinExistence type="predicted"/>
<dbReference type="PROSITE" id="PS51382">
    <property type="entry name" value="SPX"/>
    <property type="match status" value="1"/>
</dbReference>
<name>A0A9N9IHM5_9GLOM</name>
<keyword evidence="3" id="KW-1185">Reference proteome</keyword>
<dbReference type="Proteomes" id="UP000789342">
    <property type="component" value="Unassembled WGS sequence"/>
</dbReference>